<dbReference type="RefSeq" id="XP_067714524.1">
    <property type="nucleotide sequence ID" value="XM_067858423.1"/>
</dbReference>
<comment type="caution">
    <text evidence="1">The sequence shown here is derived from an EMBL/GenBank/DDBJ whole genome shotgun (WGS) entry which is preliminary data.</text>
</comment>
<evidence type="ECO:0000313" key="1">
    <source>
        <dbReference type="EMBL" id="GIX62455.1"/>
    </source>
</evidence>
<keyword evidence="2" id="KW-1185">Reference proteome</keyword>
<dbReference type="SMART" id="SM00028">
    <property type="entry name" value="TPR"/>
    <property type="match status" value="2"/>
</dbReference>
<dbReference type="AlphaFoldDB" id="A0AAV4LRD8"/>
<dbReference type="GeneID" id="94193936"/>
<reference evidence="1 2" key="1">
    <citation type="submission" date="2021-06" db="EMBL/GenBank/DDBJ databases">
        <title>Genome sequence of Babesia caballi.</title>
        <authorList>
            <person name="Yamagishi J."/>
            <person name="Kidaka T."/>
            <person name="Ochi A."/>
        </authorList>
    </citation>
    <scope>NUCLEOTIDE SEQUENCE [LARGE SCALE GENOMIC DNA]</scope>
    <source>
        <strain evidence="1">USDA-D6B2</strain>
    </source>
</reference>
<name>A0AAV4LRD8_BABCB</name>
<dbReference type="InterPro" id="IPR019734">
    <property type="entry name" value="TPR_rpt"/>
</dbReference>
<dbReference type="Proteomes" id="UP001497744">
    <property type="component" value="Unassembled WGS sequence"/>
</dbReference>
<gene>
    <name evidence="1" type="ORF">BcabD6B2_18900</name>
</gene>
<dbReference type="GO" id="GO:0016853">
    <property type="term" value="F:isomerase activity"/>
    <property type="evidence" value="ECO:0007669"/>
    <property type="project" value="UniProtKB-KW"/>
</dbReference>
<accession>A0AAV4LRD8</accession>
<dbReference type="InterPro" id="IPR050754">
    <property type="entry name" value="FKBP4/5/8-like"/>
</dbReference>
<dbReference type="EMBL" id="BPLF01000002">
    <property type="protein sequence ID" value="GIX62455.1"/>
    <property type="molecule type" value="Genomic_DNA"/>
</dbReference>
<organism evidence="1 2">
    <name type="scientific">Babesia caballi</name>
    <dbReference type="NCBI Taxonomy" id="5871"/>
    <lineage>
        <taxon>Eukaryota</taxon>
        <taxon>Sar</taxon>
        <taxon>Alveolata</taxon>
        <taxon>Apicomplexa</taxon>
        <taxon>Aconoidasida</taxon>
        <taxon>Piroplasmida</taxon>
        <taxon>Babesiidae</taxon>
        <taxon>Babesia</taxon>
    </lineage>
</organism>
<dbReference type="SUPFAM" id="SSF48452">
    <property type="entry name" value="TPR-like"/>
    <property type="match status" value="1"/>
</dbReference>
<dbReference type="Gene3D" id="1.25.40.10">
    <property type="entry name" value="Tetratricopeptide repeat domain"/>
    <property type="match status" value="1"/>
</dbReference>
<keyword evidence="1" id="KW-0413">Isomerase</keyword>
<evidence type="ECO:0000313" key="2">
    <source>
        <dbReference type="Proteomes" id="UP001497744"/>
    </source>
</evidence>
<sequence length="277" mass="31094">MSASISTTVAARRLAERLLRDFPRGAAAGDGCGASCSQRVFSAHPSLTLRRAALGTAPVAEVRLLTCLHTTRPRSVLSFSSHFCQELELYERSDPEKLRACTLLREEAKAAFTDQRYKLAANFYEKILIQLDYTFAKDDEWKAKVREMELSTHMNLALTRFRLSEFRQAISHCNRVLILEPGHVKALVRRGLCHVSLCQYADAEKVCDFTGDFMCGQDFTQALEFDPDCATAREHLVTLGRLRAEGRRNERTLYSAMFSHKDTSFTASGGSEPSRAD</sequence>
<proteinExistence type="predicted"/>
<protein>
    <submittedName>
        <fullName evidence="1">Peptidyl-prolyl cis-trans isomerase, putative</fullName>
    </submittedName>
</protein>
<dbReference type="InterPro" id="IPR011990">
    <property type="entry name" value="TPR-like_helical_dom_sf"/>
</dbReference>
<dbReference type="PANTHER" id="PTHR46512">
    <property type="entry name" value="PEPTIDYLPROLYL ISOMERASE"/>
    <property type="match status" value="1"/>
</dbReference>